<organism evidence="3 4">
    <name type="scientific">Bradyrhizobium vignae</name>
    <dbReference type="NCBI Taxonomy" id="1549949"/>
    <lineage>
        <taxon>Bacteria</taxon>
        <taxon>Pseudomonadati</taxon>
        <taxon>Pseudomonadota</taxon>
        <taxon>Alphaproteobacteria</taxon>
        <taxon>Hyphomicrobiales</taxon>
        <taxon>Nitrobacteraceae</taxon>
        <taxon>Bradyrhizobium</taxon>
    </lineage>
</organism>
<proteinExistence type="predicted"/>
<evidence type="ECO:0000313" key="3">
    <source>
        <dbReference type="EMBL" id="MBP0116140.1"/>
    </source>
</evidence>
<keyword evidence="2" id="KW-0732">Signal</keyword>
<name>A0ABS4A6V8_9BRAD</name>
<evidence type="ECO:0000313" key="4">
    <source>
        <dbReference type="Proteomes" id="UP000669317"/>
    </source>
</evidence>
<reference evidence="3 4" key="1">
    <citation type="submission" date="2021-03" db="EMBL/GenBank/DDBJ databases">
        <title>Genome Sequence of Bradyrhizobium vignae strain ISRA400.</title>
        <authorList>
            <person name="Tisa L.S."/>
            <person name="Svistoonoff S."/>
            <person name="Hocher V."/>
            <person name="Fall S."/>
            <person name="Zaiya A."/>
            <person name="Naing D."/>
            <person name="Niang N."/>
            <person name="Diouf A."/>
            <person name="Dasylva M.C."/>
            <person name="Toure O."/>
            <person name="Gueye M."/>
            <person name="Gully D."/>
            <person name="Tisseyre P."/>
            <person name="Simpson S."/>
            <person name="Morris K."/>
            <person name="Thomas W.K."/>
        </authorList>
    </citation>
    <scope>NUCLEOTIDE SEQUENCE [LARGE SCALE GENOMIC DNA]</scope>
    <source>
        <strain evidence="3 4">ISRA400</strain>
    </source>
</reference>
<gene>
    <name evidence="3" type="ORF">JWS04_34815</name>
</gene>
<keyword evidence="4" id="KW-1185">Reference proteome</keyword>
<feature type="signal peptide" evidence="2">
    <location>
        <begin position="1"/>
        <end position="20"/>
    </location>
</feature>
<feature type="chain" id="PRO_5045205700" evidence="2">
    <location>
        <begin position="21"/>
        <end position="90"/>
    </location>
</feature>
<feature type="region of interest" description="Disordered" evidence="1">
    <location>
        <begin position="22"/>
        <end position="47"/>
    </location>
</feature>
<sequence>MKTALLVAAILAVAIVSANAGSDQRHRSSLHNRHHTGSAMMAVGVPTGGGVDQRSASTLYRQNLRDSGYNARENFDKDGHMCVSCNYQGN</sequence>
<protein>
    <submittedName>
        <fullName evidence="3">Uncharacterized protein</fullName>
    </submittedName>
</protein>
<dbReference type="Proteomes" id="UP000669317">
    <property type="component" value="Unassembled WGS sequence"/>
</dbReference>
<feature type="compositionally biased region" description="Basic residues" evidence="1">
    <location>
        <begin position="27"/>
        <end position="36"/>
    </location>
</feature>
<dbReference type="RefSeq" id="WP_209296606.1">
    <property type="nucleotide sequence ID" value="NZ_JAGIKT010000118.1"/>
</dbReference>
<comment type="caution">
    <text evidence="3">The sequence shown here is derived from an EMBL/GenBank/DDBJ whole genome shotgun (WGS) entry which is preliminary data.</text>
</comment>
<evidence type="ECO:0000256" key="2">
    <source>
        <dbReference type="SAM" id="SignalP"/>
    </source>
</evidence>
<dbReference type="EMBL" id="JAGIKT010000118">
    <property type="protein sequence ID" value="MBP0116140.1"/>
    <property type="molecule type" value="Genomic_DNA"/>
</dbReference>
<accession>A0ABS4A6V8</accession>
<evidence type="ECO:0000256" key="1">
    <source>
        <dbReference type="SAM" id="MobiDB-lite"/>
    </source>
</evidence>